<gene>
    <name evidence="1" type="ORF">NVI5450_2589</name>
</gene>
<dbReference type="GeneID" id="61296242"/>
<accession>A0A090IHI4</accession>
<dbReference type="RefSeq" id="WP_045112186.1">
    <property type="nucleotide sequence ID" value="NZ_CAWQZC010000139.1"/>
</dbReference>
<dbReference type="OrthoDB" id="9153755at2"/>
<dbReference type="AlphaFoldDB" id="A0A090IHI4"/>
<dbReference type="Proteomes" id="UP000183794">
    <property type="component" value="Unassembled WGS sequence"/>
</dbReference>
<dbReference type="EMBL" id="FPLD01000066">
    <property type="protein sequence ID" value="SGZ02704.1"/>
    <property type="molecule type" value="Genomic_DNA"/>
</dbReference>
<dbReference type="KEGG" id="mvs:MVIS_4258"/>
<dbReference type="Pfam" id="PF10082">
    <property type="entry name" value="BBP2_2"/>
    <property type="match status" value="1"/>
</dbReference>
<protein>
    <submittedName>
        <fullName evidence="1">Uncharacterized protein</fullName>
    </submittedName>
</protein>
<name>A0A090IHI4_9GAMM</name>
<organism evidence="1 2">
    <name type="scientific">Moritella viscosa</name>
    <dbReference type="NCBI Taxonomy" id="80854"/>
    <lineage>
        <taxon>Bacteria</taxon>
        <taxon>Pseudomonadati</taxon>
        <taxon>Pseudomonadota</taxon>
        <taxon>Gammaproteobacteria</taxon>
        <taxon>Alteromonadales</taxon>
        <taxon>Moritellaceae</taxon>
        <taxon>Moritella</taxon>
    </lineage>
</organism>
<sequence length="398" mass="45387">MKILKYLLLTVSFTLILSLLSSRVTASGLSLETSSELGFNVISSLSINYKHDDNITNTKNNQQASNLVEIMPALRIEGQKYNTEFAFDYEGQQSLYSENSDNNYTDHQLQVALRRISNSRHQIAISYQFNLGHDTVNTGISEGNKQVTAPTKFYTQQIALNYVYGSQSSQARLKPRFSFNNKRYDEDNSSYTPMADFDEYDYGLAFDYHIGASLNLLLDISNRVTNYQGTANKKDSNNSLLYTGIHWDISGKTQGIVKIGYEKINFADSHRESQANPSWDIGINWRPKTYSIFNINASQKIINAVTGTDSIEANRKSISWKHTWRYNLSSSLAYQHLNETYQYSTREDNSNTINIMLSYQLRYWLAFGLSYEHQSKSSSEAHLGYDKNSYGLTSSLVF</sequence>
<evidence type="ECO:0000313" key="1">
    <source>
        <dbReference type="EMBL" id="SGZ02704.1"/>
    </source>
</evidence>
<evidence type="ECO:0000313" key="2">
    <source>
        <dbReference type="Proteomes" id="UP000183794"/>
    </source>
</evidence>
<proteinExistence type="predicted"/>
<reference evidence="1 2" key="1">
    <citation type="submission" date="2016-11" db="EMBL/GenBank/DDBJ databases">
        <authorList>
            <person name="Jaros S."/>
            <person name="Januszkiewicz K."/>
            <person name="Wedrychowicz H."/>
        </authorList>
    </citation>
    <scope>NUCLEOTIDE SEQUENCE [LARGE SCALE GENOMIC DNA]</scope>
    <source>
        <strain evidence="1">NVI 5450</strain>
    </source>
</reference>
<dbReference type="PATRIC" id="fig|80854.5.peg.4515"/>
<dbReference type="InterPro" id="IPR018759">
    <property type="entry name" value="BBP2_2"/>
</dbReference>
<dbReference type="HOGENOM" id="CLU_052040_0_0_6"/>
<dbReference type="STRING" id="80854.MVIS_4258"/>